<reference evidence="1 2" key="1">
    <citation type="submission" date="2016-01" db="EMBL/GenBank/DDBJ databases">
        <authorList>
            <person name="Regsiter A."/>
            <person name="william w."/>
        </authorList>
    </citation>
    <scope>NUCLEOTIDE SEQUENCE [LARGE SCALE GENOMIC DNA]</scope>
    <source>
        <strain evidence="1 2">CFBP 6927</strain>
    </source>
</reference>
<dbReference type="Proteomes" id="UP000191812">
    <property type="component" value="Unassembled WGS sequence"/>
</dbReference>
<evidence type="ECO:0000313" key="1">
    <source>
        <dbReference type="EMBL" id="CUX48024.1"/>
    </source>
</evidence>
<dbReference type="EMBL" id="FBWH01000037">
    <property type="protein sequence ID" value="CUX48024.1"/>
    <property type="molecule type" value="Genomic_DNA"/>
</dbReference>
<keyword evidence="2" id="KW-1185">Reference proteome</keyword>
<name>A0ABM9VJT8_9HYPH</name>
<comment type="caution">
    <text evidence="1">The sequence shown here is derived from an EMBL/GenBank/DDBJ whole genome shotgun (WGS) entry which is preliminary data.</text>
</comment>
<evidence type="ECO:0000313" key="2">
    <source>
        <dbReference type="Proteomes" id="UP000191812"/>
    </source>
</evidence>
<accession>A0ABM9VJT8</accession>
<gene>
    <name evidence="1" type="ORF">AGR13a_Lc110005</name>
</gene>
<proteinExistence type="predicted"/>
<organism evidence="1 2">
    <name type="scientific">Agrobacterium genomosp. 13 str. CFBP 6927</name>
    <dbReference type="NCBI Taxonomy" id="1183428"/>
    <lineage>
        <taxon>Bacteria</taxon>
        <taxon>Pseudomonadati</taxon>
        <taxon>Pseudomonadota</taxon>
        <taxon>Alphaproteobacteria</taxon>
        <taxon>Hyphomicrobiales</taxon>
        <taxon>Rhizobiaceae</taxon>
        <taxon>Rhizobium/Agrobacterium group</taxon>
        <taxon>Agrobacterium</taxon>
        <taxon>Agrobacterium tumefaciens complex</taxon>
    </lineage>
</organism>
<protein>
    <submittedName>
        <fullName evidence="1">Uncharacterized protein</fullName>
    </submittedName>
</protein>
<sequence length="41" mass="3832">MNETTGTAAIAGKIGTDAITVADIGITTAAADKGLVLATGG</sequence>